<comment type="caution">
    <text evidence="2">The sequence shown here is derived from an EMBL/GenBank/DDBJ whole genome shotgun (WGS) entry which is preliminary data.</text>
</comment>
<feature type="compositionally biased region" description="Basic and acidic residues" evidence="1">
    <location>
        <begin position="241"/>
        <end position="251"/>
    </location>
</feature>
<evidence type="ECO:0000256" key="1">
    <source>
        <dbReference type="SAM" id="MobiDB-lite"/>
    </source>
</evidence>
<dbReference type="EMBL" id="CALNXJ010000008">
    <property type="protein sequence ID" value="CAH3045552.1"/>
    <property type="molecule type" value="Genomic_DNA"/>
</dbReference>
<sequence>MVFLFFCYRYFTNINRLQYPSEVMQHTLTFQKSFDNAFHGKNCSDTLCVLPQCVNFKLQTRHINTLQKDKQRNCTGRDMAPSDVAVNIRKNNDGDKLMFLNQAILDHDAEKQLLDDIQEFERILEGQMADFGPHPGFSRDFYEIDEQNSSPSYTAREGCQVSTQTHPLPSYSSKDDVQFPRQIPAKEARKHQREPPEYDTLFDRGGATFKEPSNPKMIHSTESNQDPIFLNYYEQFTSTDESAHRPMKESQGRSTAKRTRTDSETITLPVSTTNVEKTACHILGTTEQLTCMQRKPSQRVFGILSQILHMFEKPTSAEVEAIFVHVLQKALRDIQSAVKRDSIKFVYFRPGTSL</sequence>
<dbReference type="Proteomes" id="UP001159428">
    <property type="component" value="Unassembled WGS sequence"/>
</dbReference>
<protein>
    <submittedName>
        <fullName evidence="2">Uncharacterized protein</fullName>
    </submittedName>
</protein>
<keyword evidence="3" id="KW-1185">Reference proteome</keyword>
<organism evidence="2 3">
    <name type="scientific">Pocillopora meandrina</name>
    <dbReference type="NCBI Taxonomy" id="46732"/>
    <lineage>
        <taxon>Eukaryota</taxon>
        <taxon>Metazoa</taxon>
        <taxon>Cnidaria</taxon>
        <taxon>Anthozoa</taxon>
        <taxon>Hexacorallia</taxon>
        <taxon>Scleractinia</taxon>
        <taxon>Astrocoeniina</taxon>
        <taxon>Pocilloporidae</taxon>
        <taxon>Pocillopora</taxon>
    </lineage>
</organism>
<feature type="region of interest" description="Disordered" evidence="1">
    <location>
        <begin position="239"/>
        <end position="263"/>
    </location>
</feature>
<dbReference type="AlphaFoldDB" id="A0AAU9W455"/>
<reference evidence="2 3" key="1">
    <citation type="submission" date="2022-05" db="EMBL/GenBank/DDBJ databases">
        <authorList>
            <consortium name="Genoscope - CEA"/>
            <person name="William W."/>
        </authorList>
    </citation>
    <scope>NUCLEOTIDE SEQUENCE [LARGE SCALE GENOMIC DNA]</scope>
</reference>
<evidence type="ECO:0000313" key="2">
    <source>
        <dbReference type="EMBL" id="CAH3045552.1"/>
    </source>
</evidence>
<accession>A0AAU9W455</accession>
<evidence type="ECO:0000313" key="3">
    <source>
        <dbReference type="Proteomes" id="UP001159428"/>
    </source>
</evidence>
<name>A0AAU9W455_9CNID</name>
<proteinExistence type="predicted"/>
<gene>
    <name evidence="2" type="ORF">PMEA_00033606</name>
</gene>